<evidence type="ECO:0000313" key="1">
    <source>
        <dbReference type="EMBL" id="WVN85454.1"/>
    </source>
</evidence>
<gene>
    <name evidence="1" type="ORF">L203_100600</name>
</gene>
<organism evidence="1 2">
    <name type="scientific">Cryptococcus depauperatus CBS 7841</name>
    <dbReference type="NCBI Taxonomy" id="1295531"/>
    <lineage>
        <taxon>Eukaryota</taxon>
        <taxon>Fungi</taxon>
        <taxon>Dikarya</taxon>
        <taxon>Basidiomycota</taxon>
        <taxon>Agaricomycotina</taxon>
        <taxon>Tremellomycetes</taxon>
        <taxon>Tremellales</taxon>
        <taxon>Cryptococcaceae</taxon>
        <taxon>Cryptococcus</taxon>
    </lineage>
</organism>
<dbReference type="OrthoDB" id="2564212at2759"/>
<evidence type="ECO:0000313" key="2">
    <source>
        <dbReference type="Proteomes" id="UP000094043"/>
    </source>
</evidence>
<dbReference type="AlphaFoldDB" id="A0A1E3IWZ3"/>
<reference evidence="1" key="2">
    <citation type="journal article" date="2022" name="Elife">
        <title>Obligate sexual reproduction of a homothallic fungus closely related to the Cryptococcus pathogenic species complex.</title>
        <authorList>
            <person name="Passer A.R."/>
            <person name="Clancey S.A."/>
            <person name="Shea T."/>
            <person name="David-Palma M."/>
            <person name="Averette A.F."/>
            <person name="Boekhout T."/>
            <person name="Porcel B.M."/>
            <person name="Nowrousian M."/>
            <person name="Cuomo C.A."/>
            <person name="Sun S."/>
            <person name="Heitman J."/>
            <person name="Coelho M.A."/>
        </authorList>
    </citation>
    <scope>NUCLEOTIDE SEQUENCE</scope>
    <source>
        <strain evidence="1">CBS 7841</strain>
    </source>
</reference>
<protein>
    <submittedName>
        <fullName evidence="1">Uncharacterized protein</fullName>
    </submittedName>
</protein>
<dbReference type="KEGG" id="cdep:91084815"/>
<reference evidence="1" key="3">
    <citation type="submission" date="2024-01" db="EMBL/GenBank/DDBJ databases">
        <authorList>
            <person name="Coelho M.A."/>
            <person name="David-Palma M."/>
            <person name="Shea T."/>
            <person name="Sun S."/>
            <person name="Cuomo C.A."/>
            <person name="Heitman J."/>
        </authorList>
    </citation>
    <scope>NUCLEOTIDE SEQUENCE</scope>
    <source>
        <strain evidence="1">CBS 7841</strain>
    </source>
</reference>
<keyword evidence="2" id="KW-1185">Reference proteome</keyword>
<accession>A0A1E3IWZ3</accession>
<reference evidence="1" key="1">
    <citation type="submission" date="2016-06" db="EMBL/GenBank/DDBJ databases">
        <authorList>
            <person name="Cuomo C."/>
            <person name="Litvintseva A."/>
            <person name="Heitman J."/>
            <person name="Chen Y."/>
            <person name="Sun S."/>
            <person name="Springer D."/>
            <person name="Dromer F."/>
            <person name="Young S."/>
            <person name="Zeng Q."/>
            <person name="Chapman S."/>
            <person name="Gujja S."/>
            <person name="Saif S."/>
            <person name="Birren B."/>
        </authorList>
    </citation>
    <scope>NUCLEOTIDE SEQUENCE</scope>
    <source>
        <strain evidence="1">CBS 7841</strain>
    </source>
</reference>
<proteinExistence type="predicted"/>
<dbReference type="Proteomes" id="UP000094043">
    <property type="component" value="Chromosome 1"/>
</dbReference>
<name>A0A1E3IWZ3_9TREE</name>
<dbReference type="VEuPathDB" id="FungiDB:L203_00386"/>
<dbReference type="GeneID" id="91084815"/>
<dbReference type="EMBL" id="CP143784">
    <property type="protein sequence ID" value="WVN85454.1"/>
    <property type="molecule type" value="Genomic_DNA"/>
</dbReference>
<dbReference type="RefSeq" id="XP_066066154.1">
    <property type="nucleotide sequence ID" value="XM_066210057.1"/>
</dbReference>
<sequence length="220" mass="23926">MTALQATTKNTSVKVNHLHREASFYQEAFMASLPYIQQLGCLLVSDYGFRQVNAVDVFMLEPVIQSCTPGSTVLNLISTPLLPLSSPDDITAGTIHLIQLPLDIASLLDCGAFASNSPACLKGMKRIAFATILSSDGCLVTEETFAIPSLRDLVLFLQCLLPSSSALALSLALSTRSHIAPEAKSNKKERKALEIVEKEKEDKLAHVHTWRSKTIKSDAK</sequence>